<evidence type="ECO:0000313" key="3">
    <source>
        <dbReference type="Proteomes" id="UP000319143"/>
    </source>
</evidence>
<organism evidence="2 3">
    <name type="scientific">Novipirellula artificiosorum</name>
    <dbReference type="NCBI Taxonomy" id="2528016"/>
    <lineage>
        <taxon>Bacteria</taxon>
        <taxon>Pseudomonadati</taxon>
        <taxon>Planctomycetota</taxon>
        <taxon>Planctomycetia</taxon>
        <taxon>Pirellulales</taxon>
        <taxon>Pirellulaceae</taxon>
        <taxon>Novipirellula</taxon>
    </lineage>
</organism>
<gene>
    <name evidence="2" type="primary">yebE</name>
    <name evidence="2" type="ORF">Poly41_48300</name>
</gene>
<dbReference type="OrthoDB" id="7866618at2"/>
<dbReference type="Proteomes" id="UP000319143">
    <property type="component" value="Unassembled WGS sequence"/>
</dbReference>
<protein>
    <submittedName>
        <fullName evidence="2">Inner membrane protein YebE</fullName>
    </submittedName>
</protein>
<reference evidence="2 3" key="1">
    <citation type="submission" date="2019-02" db="EMBL/GenBank/DDBJ databases">
        <title>Deep-cultivation of Planctomycetes and their phenomic and genomic characterization uncovers novel biology.</title>
        <authorList>
            <person name="Wiegand S."/>
            <person name="Jogler M."/>
            <person name="Boedeker C."/>
            <person name="Pinto D."/>
            <person name="Vollmers J."/>
            <person name="Rivas-Marin E."/>
            <person name="Kohn T."/>
            <person name="Peeters S.H."/>
            <person name="Heuer A."/>
            <person name="Rast P."/>
            <person name="Oberbeckmann S."/>
            <person name="Bunk B."/>
            <person name="Jeske O."/>
            <person name="Meyerdierks A."/>
            <person name="Storesund J.E."/>
            <person name="Kallscheuer N."/>
            <person name="Luecker S."/>
            <person name="Lage O.M."/>
            <person name="Pohl T."/>
            <person name="Merkel B.J."/>
            <person name="Hornburger P."/>
            <person name="Mueller R.-W."/>
            <person name="Bruemmer F."/>
            <person name="Labrenz M."/>
            <person name="Spormann A.M."/>
            <person name="Op Den Camp H."/>
            <person name="Overmann J."/>
            <person name="Amann R."/>
            <person name="Jetten M.S.M."/>
            <person name="Mascher T."/>
            <person name="Medema M.H."/>
            <person name="Devos D.P."/>
            <person name="Kaster A.-K."/>
            <person name="Ovreas L."/>
            <person name="Rohde M."/>
            <person name="Galperin M.Y."/>
            <person name="Jogler C."/>
        </authorList>
    </citation>
    <scope>NUCLEOTIDE SEQUENCE [LARGE SCALE GENOMIC DNA]</scope>
    <source>
        <strain evidence="2 3">Poly41</strain>
    </source>
</reference>
<evidence type="ECO:0000256" key="1">
    <source>
        <dbReference type="SAM" id="MobiDB-lite"/>
    </source>
</evidence>
<feature type="region of interest" description="Disordered" evidence="1">
    <location>
        <begin position="1"/>
        <end position="25"/>
    </location>
</feature>
<dbReference type="CDD" id="cd07178">
    <property type="entry name" value="terB_like_YebE"/>
    <property type="match status" value="1"/>
</dbReference>
<dbReference type="AlphaFoldDB" id="A0A5C6DDQ6"/>
<dbReference type="EMBL" id="SJPV01000009">
    <property type="protein sequence ID" value="TWU33831.1"/>
    <property type="molecule type" value="Genomic_DNA"/>
</dbReference>
<sequence>MINAAKADGQLDQKEQGNILKHLSNPTPENLQFIREEFQRPLDARAFALSVPVGMEQQVYTISLIAIDLDTGQEAKYLMELAENLRLPAGVREQIHQRLGVPSIY</sequence>
<dbReference type="InterPro" id="IPR007486">
    <property type="entry name" value="YebE"/>
</dbReference>
<name>A0A5C6DDQ6_9BACT</name>
<dbReference type="InterPro" id="IPR029024">
    <property type="entry name" value="TerB-like"/>
</dbReference>
<evidence type="ECO:0000313" key="2">
    <source>
        <dbReference type="EMBL" id="TWU33831.1"/>
    </source>
</evidence>
<accession>A0A5C6DDQ6</accession>
<comment type="caution">
    <text evidence="2">The sequence shown here is derived from an EMBL/GenBank/DDBJ whole genome shotgun (WGS) entry which is preliminary data.</text>
</comment>
<proteinExistence type="predicted"/>
<dbReference type="Pfam" id="PF04391">
    <property type="entry name" value="DUF533"/>
    <property type="match status" value="1"/>
</dbReference>
<keyword evidence="3" id="KW-1185">Reference proteome</keyword>
<dbReference type="SUPFAM" id="SSF158682">
    <property type="entry name" value="TerB-like"/>
    <property type="match status" value="1"/>
</dbReference>